<accession>A0A9P6VR86</accession>
<feature type="compositionally biased region" description="Basic and acidic residues" evidence="1">
    <location>
        <begin position="180"/>
        <end position="213"/>
    </location>
</feature>
<evidence type="ECO:0000313" key="3">
    <source>
        <dbReference type="Proteomes" id="UP000777482"/>
    </source>
</evidence>
<protein>
    <submittedName>
        <fullName evidence="2">Uncharacterized protein</fullName>
    </submittedName>
</protein>
<reference evidence="2 3" key="1">
    <citation type="submission" date="2020-11" db="EMBL/GenBank/DDBJ databases">
        <title>Kefir isolates.</title>
        <authorList>
            <person name="Marcisauskas S."/>
            <person name="Kim Y."/>
            <person name="Blasche S."/>
        </authorList>
    </citation>
    <scope>NUCLEOTIDE SEQUENCE [LARGE SCALE GENOMIC DNA]</scope>
    <source>
        <strain evidence="2 3">KR</strain>
    </source>
</reference>
<dbReference type="Proteomes" id="UP000777482">
    <property type="component" value="Unassembled WGS sequence"/>
</dbReference>
<evidence type="ECO:0000313" key="2">
    <source>
        <dbReference type="EMBL" id="KAG0653193.1"/>
    </source>
</evidence>
<keyword evidence="3" id="KW-1185">Reference proteome</keyword>
<dbReference type="AlphaFoldDB" id="A0A9P6VR86"/>
<sequence>MPANPVPTDPVGIFKLLRASRPADHIWTNEDYVSIGLPPPFMDGETWRARLAKSAAGGAIETPPAKSNGEQAGASQVKVDGGVPGSSAGQHLEEPTSQPEPPSFGREGDVLAVEAALSFLFSSGGAAISGLRSDSLLSPSSSEHLASETEKEGGFLVDSARGTREKENGNARRLHAGQMRRGERSEEEAGGHHLQKREREREKGREEEKERRYPNQALASERMTNRLQAQARLPLPSVVSAWPCPAE</sequence>
<feature type="region of interest" description="Disordered" evidence="1">
    <location>
        <begin position="59"/>
        <end position="106"/>
    </location>
</feature>
<dbReference type="EMBL" id="PUHQ01000283">
    <property type="protein sequence ID" value="KAG0653193.1"/>
    <property type="molecule type" value="Genomic_DNA"/>
</dbReference>
<feature type="region of interest" description="Disordered" evidence="1">
    <location>
        <begin position="135"/>
        <end position="225"/>
    </location>
</feature>
<organism evidence="2 3">
    <name type="scientific">Rhodotorula mucilaginosa</name>
    <name type="common">Yeast</name>
    <name type="synonym">Rhodotorula rubra</name>
    <dbReference type="NCBI Taxonomy" id="5537"/>
    <lineage>
        <taxon>Eukaryota</taxon>
        <taxon>Fungi</taxon>
        <taxon>Dikarya</taxon>
        <taxon>Basidiomycota</taxon>
        <taxon>Pucciniomycotina</taxon>
        <taxon>Microbotryomycetes</taxon>
        <taxon>Sporidiobolales</taxon>
        <taxon>Sporidiobolaceae</taxon>
        <taxon>Rhodotorula</taxon>
    </lineage>
</organism>
<evidence type="ECO:0000256" key="1">
    <source>
        <dbReference type="SAM" id="MobiDB-lite"/>
    </source>
</evidence>
<comment type="caution">
    <text evidence="2">The sequence shown here is derived from an EMBL/GenBank/DDBJ whole genome shotgun (WGS) entry which is preliminary data.</text>
</comment>
<gene>
    <name evidence="2" type="ORF">C6P46_003471</name>
</gene>
<proteinExistence type="predicted"/>
<name>A0A9P6VR86_RHOMI</name>
<feature type="compositionally biased region" description="Low complexity" evidence="1">
    <location>
        <begin position="135"/>
        <end position="144"/>
    </location>
</feature>
<feature type="compositionally biased region" description="Basic and acidic residues" evidence="1">
    <location>
        <begin position="161"/>
        <end position="170"/>
    </location>
</feature>
<dbReference type="OrthoDB" id="10632501at2759"/>